<dbReference type="OrthoDB" id="3182121at2"/>
<dbReference type="Gene3D" id="6.10.30.10">
    <property type="match status" value="1"/>
</dbReference>
<feature type="domain" description="ChsH2 rubredoxin-like zinc ribbon" evidence="2">
    <location>
        <begin position="8"/>
        <end position="43"/>
    </location>
</feature>
<dbReference type="Pfam" id="PF12172">
    <property type="entry name" value="zf-ChsH2"/>
    <property type="match status" value="1"/>
</dbReference>
<dbReference type="PANTHER" id="PTHR34075:SF5">
    <property type="entry name" value="BLR3430 PROTEIN"/>
    <property type="match status" value="1"/>
</dbReference>
<evidence type="ECO:0000313" key="3">
    <source>
        <dbReference type="EMBL" id="SHF26571.1"/>
    </source>
</evidence>
<dbReference type="InterPro" id="IPR012340">
    <property type="entry name" value="NA-bd_OB-fold"/>
</dbReference>
<dbReference type="Proteomes" id="UP000183987">
    <property type="component" value="Unassembled WGS sequence"/>
</dbReference>
<evidence type="ECO:0000259" key="2">
    <source>
        <dbReference type="Pfam" id="PF12172"/>
    </source>
</evidence>
<evidence type="ECO:0000259" key="1">
    <source>
        <dbReference type="Pfam" id="PF01796"/>
    </source>
</evidence>
<protein>
    <recommendedName>
        <fullName evidence="5">DNA-binding protein</fullName>
    </recommendedName>
</protein>
<dbReference type="InterPro" id="IPR052513">
    <property type="entry name" value="Thioester_dehydratase-like"/>
</dbReference>
<accession>A0A1M5A8B8</accession>
<feature type="domain" description="ChsH2 C-terminal OB-fold" evidence="1">
    <location>
        <begin position="45"/>
        <end position="103"/>
    </location>
</feature>
<gene>
    <name evidence="3" type="ORF">SAMN05444339_104299</name>
</gene>
<dbReference type="RefSeq" id="WP_072857324.1">
    <property type="nucleotide sequence ID" value="NZ_FQUE01000004.1"/>
</dbReference>
<evidence type="ECO:0000313" key="4">
    <source>
        <dbReference type="Proteomes" id="UP000183987"/>
    </source>
</evidence>
<dbReference type="EMBL" id="FQUE01000004">
    <property type="protein sequence ID" value="SHF26571.1"/>
    <property type="molecule type" value="Genomic_DNA"/>
</dbReference>
<dbReference type="STRING" id="366533.SAMN05444339_104299"/>
<dbReference type="PANTHER" id="PTHR34075">
    <property type="entry name" value="BLR3430 PROTEIN"/>
    <property type="match status" value="1"/>
</dbReference>
<proteinExistence type="predicted"/>
<dbReference type="InterPro" id="IPR022002">
    <property type="entry name" value="ChsH2_Znr"/>
</dbReference>
<name>A0A1M5A8B8_LOKAT</name>
<reference evidence="4" key="1">
    <citation type="submission" date="2016-11" db="EMBL/GenBank/DDBJ databases">
        <authorList>
            <person name="Varghese N."/>
            <person name="Submissions S."/>
        </authorList>
    </citation>
    <scope>NUCLEOTIDE SEQUENCE [LARGE SCALE GENOMIC DNA]</scope>
    <source>
        <strain evidence="4">DSM 29326</strain>
    </source>
</reference>
<dbReference type="InterPro" id="IPR002878">
    <property type="entry name" value="ChsH2_C"/>
</dbReference>
<sequence length="120" mass="13016">MTPDTHFREGLAAGEIRLQRCATCGTHIFFPRVLCPACHGTDLHWIAASGAGEVYTFTTVRNRPEKGGDYNVAMVELAEGVRMMTRVDGDPHEVRVGMPVTAYVGQIDGAPAVLCRRAEG</sequence>
<organism evidence="3 4">
    <name type="scientific">Loktanella atrilutea</name>
    <dbReference type="NCBI Taxonomy" id="366533"/>
    <lineage>
        <taxon>Bacteria</taxon>
        <taxon>Pseudomonadati</taxon>
        <taxon>Pseudomonadota</taxon>
        <taxon>Alphaproteobacteria</taxon>
        <taxon>Rhodobacterales</taxon>
        <taxon>Roseobacteraceae</taxon>
        <taxon>Loktanella</taxon>
    </lineage>
</organism>
<evidence type="ECO:0008006" key="5">
    <source>
        <dbReference type="Google" id="ProtNLM"/>
    </source>
</evidence>
<keyword evidence="4" id="KW-1185">Reference proteome</keyword>
<dbReference type="AlphaFoldDB" id="A0A1M5A8B8"/>
<dbReference type="SUPFAM" id="SSF50249">
    <property type="entry name" value="Nucleic acid-binding proteins"/>
    <property type="match status" value="1"/>
</dbReference>
<dbReference type="Pfam" id="PF01796">
    <property type="entry name" value="OB_ChsH2_C"/>
    <property type="match status" value="1"/>
</dbReference>